<evidence type="ECO:0000256" key="1">
    <source>
        <dbReference type="SAM" id="MobiDB-lite"/>
    </source>
</evidence>
<proteinExistence type="predicted"/>
<name>A0A1B7NJS2_9EURO</name>
<accession>A0A1B7NJS2</accession>
<sequence length="51" mass="6200">RLAFQPSTTTTKRRRRQVLRTTHHHHPVINDRDGEGTLRYHRRLEQRPCTL</sequence>
<keyword evidence="3" id="KW-1185">Reference proteome</keyword>
<dbReference type="AlphaFoldDB" id="A0A1B7NJS2"/>
<feature type="compositionally biased region" description="Basic residues" evidence="1">
    <location>
        <begin position="11"/>
        <end position="27"/>
    </location>
</feature>
<evidence type="ECO:0000313" key="2">
    <source>
        <dbReference type="EMBL" id="OAX77101.1"/>
    </source>
</evidence>
<gene>
    <name evidence="2" type="ORF">ACJ72_08604</name>
</gene>
<feature type="non-terminal residue" evidence="2">
    <location>
        <position position="51"/>
    </location>
</feature>
<comment type="caution">
    <text evidence="2">The sequence shown here is derived from an EMBL/GenBank/DDBJ whole genome shotgun (WGS) entry which is preliminary data.</text>
</comment>
<feature type="compositionally biased region" description="Polar residues" evidence="1">
    <location>
        <begin position="1"/>
        <end position="10"/>
    </location>
</feature>
<evidence type="ECO:0000313" key="3">
    <source>
        <dbReference type="Proteomes" id="UP000091918"/>
    </source>
</evidence>
<dbReference type="EMBL" id="LGUA01003376">
    <property type="protein sequence ID" value="OAX77101.1"/>
    <property type="molecule type" value="Genomic_DNA"/>
</dbReference>
<feature type="region of interest" description="Disordered" evidence="1">
    <location>
        <begin position="1"/>
        <end position="34"/>
    </location>
</feature>
<dbReference type="Proteomes" id="UP000091918">
    <property type="component" value="Unassembled WGS sequence"/>
</dbReference>
<reference evidence="2 3" key="1">
    <citation type="submission" date="2015-07" db="EMBL/GenBank/DDBJ databases">
        <title>Emmonsia species relationships and genome sequence.</title>
        <authorList>
            <person name="Cuomo C.A."/>
            <person name="Schwartz I.S."/>
            <person name="Kenyon C."/>
            <person name="de Hoog G.S."/>
            <person name="Govender N.P."/>
            <person name="Botha A."/>
            <person name="Moreno L."/>
            <person name="de Vries M."/>
            <person name="Munoz J.F."/>
            <person name="Stielow J.B."/>
        </authorList>
    </citation>
    <scope>NUCLEOTIDE SEQUENCE [LARGE SCALE GENOMIC DNA]</scope>
    <source>
        <strain evidence="2 3">CBS 136260</strain>
    </source>
</reference>
<organism evidence="2 3">
    <name type="scientific">Emergomyces africanus</name>
    <dbReference type="NCBI Taxonomy" id="1955775"/>
    <lineage>
        <taxon>Eukaryota</taxon>
        <taxon>Fungi</taxon>
        <taxon>Dikarya</taxon>
        <taxon>Ascomycota</taxon>
        <taxon>Pezizomycotina</taxon>
        <taxon>Eurotiomycetes</taxon>
        <taxon>Eurotiomycetidae</taxon>
        <taxon>Onygenales</taxon>
        <taxon>Ajellomycetaceae</taxon>
        <taxon>Emergomyces</taxon>
    </lineage>
</organism>
<protein>
    <submittedName>
        <fullName evidence="2">Uncharacterized protein</fullName>
    </submittedName>
</protein>
<feature type="non-terminal residue" evidence="2">
    <location>
        <position position="1"/>
    </location>
</feature>